<dbReference type="STRING" id="375175.AYR53_00905"/>
<dbReference type="AlphaFoldDB" id="A0A192H0F1"/>
<dbReference type="Proteomes" id="UP000078582">
    <property type="component" value="Chromosome"/>
</dbReference>
<dbReference type="Gene3D" id="3.40.30.10">
    <property type="entry name" value="Glutaredoxin"/>
    <property type="match status" value="1"/>
</dbReference>
<dbReference type="GO" id="GO:0003677">
    <property type="term" value="F:DNA binding"/>
    <property type="evidence" value="ECO:0007669"/>
    <property type="project" value="InterPro"/>
</dbReference>
<accession>A0A192H0F1</accession>
<dbReference type="RefSeq" id="WP_082920415.1">
    <property type="nucleotide sequence ID" value="NZ_CP014873.1"/>
</dbReference>
<evidence type="ECO:0000313" key="2">
    <source>
        <dbReference type="Proteomes" id="UP000078582"/>
    </source>
</evidence>
<dbReference type="InterPro" id="IPR010712">
    <property type="entry name" value="Arsenical-R_ArsD"/>
</dbReference>
<evidence type="ECO:0000313" key="1">
    <source>
        <dbReference type="EMBL" id="ANK61441.1"/>
    </source>
</evidence>
<protein>
    <submittedName>
        <fullName evidence="1">Uncharacterized protein</fullName>
    </submittedName>
</protein>
<dbReference type="EMBL" id="CP014873">
    <property type="protein sequence ID" value="ANK61441.1"/>
    <property type="molecule type" value="Genomic_DNA"/>
</dbReference>
<dbReference type="GeneID" id="42980794"/>
<proteinExistence type="predicted"/>
<dbReference type="GO" id="GO:0046685">
    <property type="term" value="P:response to arsenic-containing substance"/>
    <property type="evidence" value="ECO:0007669"/>
    <property type="project" value="InterPro"/>
</dbReference>
<dbReference type="Pfam" id="PF06953">
    <property type="entry name" value="ArsD"/>
    <property type="match status" value="1"/>
</dbReference>
<dbReference type="OrthoDB" id="9801358at2"/>
<dbReference type="NCBIfam" id="NF033727">
    <property type="entry name" value="chaperon_ArsD"/>
    <property type="match status" value="1"/>
</dbReference>
<dbReference type="GO" id="GO:0045892">
    <property type="term" value="P:negative regulation of DNA-templated transcription"/>
    <property type="evidence" value="ECO:0007669"/>
    <property type="project" value="InterPro"/>
</dbReference>
<organism evidence="1 2">
    <name type="scientific">Loigolactobacillus backii</name>
    <dbReference type="NCBI Taxonomy" id="375175"/>
    <lineage>
        <taxon>Bacteria</taxon>
        <taxon>Bacillati</taxon>
        <taxon>Bacillota</taxon>
        <taxon>Bacilli</taxon>
        <taxon>Lactobacillales</taxon>
        <taxon>Lactobacillaceae</taxon>
        <taxon>Loigolactobacillus</taxon>
    </lineage>
</organism>
<gene>
    <name evidence="1" type="ORF">AYR53_00905</name>
</gene>
<name>A0A192H0F1_9LACO</name>
<reference evidence="1 2" key="1">
    <citation type="submission" date="2016-03" db="EMBL/GenBank/DDBJ databases">
        <title>Pediococcus and Lactobacillus from brewery environment - whole genome sequencing and assembly.</title>
        <authorList>
            <person name="Behr J."/>
            <person name="Geissler A.J."/>
            <person name="Vogel R.F."/>
        </authorList>
    </citation>
    <scope>NUCLEOTIDE SEQUENCE [LARGE SCALE GENOMIC DNA]</scope>
    <source>
        <strain evidence="1 2">TMW 1.1989</strain>
    </source>
</reference>
<keyword evidence="2" id="KW-1185">Reference proteome</keyword>
<sequence>MKKIDIYEEAMCCSTGVSSPSTRKELIRTTLIERQVNAHGKAKIYRHNLAQDPEAFVTSKLVTQMIQDHGVAVLPVTLLDGTMIKSGQYPSIEEFSDYLSLDLPMS</sequence>